<gene>
    <name evidence="1" type="ORF">F2Q69_00041079</name>
</gene>
<sequence length="229" mass="25353">MYAQPDLVIEDFQEAVSFSSAHWLLYLGNRPLFVIGAPLPNDHYSFLTVDILLPWSISQRHRLYTAPTEPISCIISEPKTCRMASISVIGVSVQLMILKDKKGTISQNSSSTFPFAYLRFEQSRRVSFSLGEMAFYVMPDEFYRIGVLDSTLSDQGDLMELSSYAVVLASTASPSSPNSFLLVALEIHLVYPGSLIGVRADLTCVMGCLAKSRSSSGNFPTSKPYRLDI</sequence>
<name>A0A8S9NR23_BRACR</name>
<comment type="caution">
    <text evidence="1">The sequence shown here is derived from an EMBL/GenBank/DDBJ whole genome shotgun (WGS) entry which is preliminary data.</text>
</comment>
<organism evidence="1 2">
    <name type="scientific">Brassica cretica</name>
    <name type="common">Mustard</name>
    <dbReference type="NCBI Taxonomy" id="69181"/>
    <lineage>
        <taxon>Eukaryota</taxon>
        <taxon>Viridiplantae</taxon>
        <taxon>Streptophyta</taxon>
        <taxon>Embryophyta</taxon>
        <taxon>Tracheophyta</taxon>
        <taxon>Spermatophyta</taxon>
        <taxon>Magnoliopsida</taxon>
        <taxon>eudicotyledons</taxon>
        <taxon>Gunneridae</taxon>
        <taxon>Pentapetalae</taxon>
        <taxon>rosids</taxon>
        <taxon>malvids</taxon>
        <taxon>Brassicales</taxon>
        <taxon>Brassicaceae</taxon>
        <taxon>Brassiceae</taxon>
        <taxon>Brassica</taxon>
    </lineage>
</organism>
<protein>
    <submittedName>
        <fullName evidence="1">Uncharacterized protein</fullName>
    </submittedName>
</protein>
<evidence type="ECO:0000313" key="1">
    <source>
        <dbReference type="EMBL" id="KAF3504631.1"/>
    </source>
</evidence>
<accession>A0A8S9NR23</accession>
<dbReference type="EMBL" id="QGKX02001621">
    <property type="protein sequence ID" value="KAF3504631.1"/>
    <property type="molecule type" value="Genomic_DNA"/>
</dbReference>
<evidence type="ECO:0000313" key="2">
    <source>
        <dbReference type="Proteomes" id="UP000712600"/>
    </source>
</evidence>
<dbReference type="Proteomes" id="UP000712600">
    <property type="component" value="Unassembled WGS sequence"/>
</dbReference>
<proteinExistence type="predicted"/>
<dbReference type="AlphaFoldDB" id="A0A8S9NR23"/>
<reference evidence="1" key="1">
    <citation type="submission" date="2019-12" db="EMBL/GenBank/DDBJ databases">
        <title>Genome sequencing and annotation of Brassica cretica.</title>
        <authorList>
            <person name="Studholme D.J."/>
            <person name="Sarris P."/>
        </authorList>
    </citation>
    <scope>NUCLEOTIDE SEQUENCE</scope>
    <source>
        <strain evidence="1">PFS-109/04</strain>
        <tissue evidence="1">Leaf</tissue>
    </source>
</reference>